<geneLocation type="plasmid" evidence="1 2">
    <name>pTHEAM01</name>
</geneLocation>
<gene>
    <name evidence="1" type="ordered locus">Theam_1766</name>
</gene>
<dbReference type="Proteomes" id="UP000006362">
    <property type="component" value="Plasmid pTHEAM01"/>
</dbReference>
<reference evidence="1" key="1">
    <citation type="submission" date="2011-01" db="EMBL/GenBank/DDBJ databases">
        <title>Complete sequence of plasmid of Thermovibrio ammonificans HB-1.</title>
        <authorList>
            <consortium name="US DOE Joint Genome Institute"/>
            <person name="Lucas S."/>
            <person name="Copeland A."/>
            <person name="Lapidus A."/>
            <person name="Cheng J.-F."/>
            <person name="Goodwin L."/>
            <person name="Pitluck S."/>
            <person name="Davenport K."/>
            <person name="Detter J.C."/>
            <person name="Han C."/>
            <person name="Tapia R."/>
            <person name="Land M."/>
            <person name="Hauser L."/>
            <person name="Kyrpides N."/>
            <person name="Ivanova N."/>
            <person name="Ovchinnikova G."/>
            <person name="Vetriani C."/>
            <person name="Woyke T."/>
        </authorList>
    </citation>
    <scope>NUCLEOTIDE SEQUENCE [LARGE SCALE GENOMIC DNA]</scope>
    <source>
        <strain evidence="1">HB-1</strain>
        <plasmid evidence="1">pTHEAM01</plasmid>
    </source>
</reference>
<dbReference type="EMBL" id="CP002445">
    <property type="protein sequence ID" value="ADU97722.1"/>
    <property type="molecule type" value="Genomic_DNA"/>
</dbReference>
<dbReference type="RefSeq" id="WP_013524926.1">
    <property type="nucleotide sequence ID" value="NC_014917.1"/>
</dbReference>
<sequence length="89" mass="9023">MKEKEALEFLLELGRTATALWLIEVAAGTAAVAKGLFESSPAVFLGGLFVLGGTAAVAGDLKLNSRITPLGRWGIGAVAVGQLTIVLGG</sequence>
<evidence type="ECO:0000313" key="1">
    <source>
        <dbReference type="EMBL" id="ADU97722.1"/>
    </source>
</evidence>
<name>E8T701_THEA1</name>
<organism evidence="1 2">
    <name type="scientific">Thermovibrio ammonificans (strain DSM 15698 / JCM 12110 / HB-1)</name>
    <dbReference type="NCBI Taxonomy" id="648996"/>
    <lineage>
        <taxon>Bacteria</taxon>
        <taxon>Pseudomonadati</taxon>
        <taxon>Aquificota</taxon>
        <taxon>Aquificia</taxon>
        <taxon>Desulfurobacteriales</taxon>
        <taxon>Desulfurobacteriaceae</taxon>
        <taxon>Thermovibrio</taxon>
    </lineage>
</organism>
<accession>E8T701</accession>
<evidence type="ECO:0000313" key="2">
    <source>
        <dbReference type="Proteomes" id="UP000006362"/>
    </source>
</evidence>
<dbReference type="HOGENOM" id="CLU_2453614_0_0_0"/>
<protein>
    <submittedName>
        <fullName evidence="1">Uncharacterized protein</fullName>
    </submittedName>
</protein>
<dbReference type="KEGG" id="tam:Theam_1766"/>
<proteinExistence type="predicted"/>
<dbReference type="AlphaFoldDB" id="E8T701"/>
<keyword evidence="2" id="KW-1185">Reference proteome</keyword>
<keyword evidence="1" id="KW-0614">Plasmid</keyword>